<dbReference type="CDD" id="cd10549">
    <property type="entry name" value="MtMvhB_like"/>
    <property type="match status" value="1"/>
</dbReference>
<keyword evidence="5 10" id="KW-1278">Translocase</keyword>
<comment type="subunit">
    <text evidence="10">The complex is composed of six subunits: RnfA, RnfB, RnfC, RnfD, RnfE and RnfG.</text>
</comment>
<feature type="binding site" evidence="10">
    <location>
        <position position="177"/>
    </location>
    <ligand>
        <name>[4Fe-4S] cluster</name>
        <dbReference type="ChEBI" id="CHEBI:49883"/>
        <label>3</label>
    </ligand>
</feature>
<keyword evidence="6 10" id="KW-0249">Electron transport</keyword>
<feature type="binding site" evidence="10">
    <location>
        <position position="50"/>
    </location>
    <ligand>
        <name>[4Fe-4S] cluster</name>
        <dbReference type="ChEBI" id="CHEBI:49883"/>
        <label>1</label>
    </ligand>
</feature>
<feature type="binding site" evidence="10">
    <location>
        <position position="75"/>
    </location>
    <ligand>
        <name>[4Fe-4S] cluster</name>
        <dbReference type="ChEBI" id="CHEBI:49883"/>
        <label>1</label>
    </ligand>
</feature>
<dbReference type="EMBL" id="CP060632">
    <property type="protein sequence ID" value="QNL99028.1"/>
    <property type="molecule type" value="Genomic_DNA"/>
</dbReference>
<dbReference type="InterPro" id="IPR010207">
    <property type="entry name" value="Elect_transpt_cplx_RnfB/RsxB"/>
</dbReference>
<keyword evidence="3 10" id="KW-0479">Metal-binding</keyword>
<comment type="subcellular location">
    <subcellularLocation>
        <location evidence="10">Cell membrane</location>
    </subcellularLocation>
</comment>
<keyword evidence="10" id="KW-1003">Cell membrane</keyword>
<dbReference type="NCBIfam" id="TIGR01944">
    <property type="entry name" value="rnfB"/>
    <property type="match status" value="1"/>
</dbReference>
<feature type="region of interest" description="Hydrophobic" evidence="10">
    <location>
        <begin position="1"/>
        <end position="27"/>
    </location>
</feature>
<dbReference type="InterPro" id="IPR017896">
    <property type="entry name" value="4Fe4S_Fe-S-bd"/>
</dbReference>
<dbReference type="Pfam" id="PF12838">
    <property type="entry name" value="Fer4_7"/>
    <property type="match status" value="1"/>
</dbReference>
<name>A0A7G9FKE7_9FIRM</name>
<feature type="domain" description="4Fe-4S ferredoxin-type" evidence="12">
    <location>
        <begin position="236"/>
        <end position="261"/>
    </location>
</feature>
<evidence type="ECO:0000256" key="8">
    <source>
        <dbReference type="ARBA" id="ARBA00023014"/>
    </source>
</evidence>
<keyword evidence="15" id="KW-1185">Reference proteome</keyword>
<protein>
    <recommendedName>
        <fullName evidence="10">Ion-translocating oxidoreductase complex subunit B</fullName>
        <ecNumber evidence="10">7.-.-.-</ecNumber>
    </recommendedName>
    <alternativeName>
        <fullName evidence="10">Rnf electron transport complex subunit B</fullName>
    </alternativeName>
</protein>
<evidence type="ECO:0000256" key="4">
    <source>
        <dbReference type="ARBA" id="ARBA00022737"/>
    </source>
</evidence>
<feature type="binding site" evidence="10">
    <location>
        <position position="58"/>
    </location>
    <ligand>
        <name>[4Fe-4S] cluster</name>
        <dbReference type="ChEBI" id="CHEBI:49883"/>
        <label>1</label>
    </ligand>
</feature>
<evidence type="ECO:0000256" key="9">
    <source>
        <dbReference type="ARBA" id="ARBA00023136"/>
    </source>
</evidence>
<feature type="binding site" evidence="10">
    <location>
        <position position="138"/>
    </location>
    <ligand>
        <name>[4Fe-4S] cluster</name>
        <dbReference type="ChEBI" id="CHEBI:49883"/>
        <label>2</label>
    </ligand>
</feature>
<feature type="binding site" evidence="10">
    <location>
        <position position="148"/>
    </location>
    <ligand>
        <name>[4Fe-4S] cluster</name>
        <dbReference type="ChEBI" id="CHEBI:49883"/>
        <label>2</label>
    </ligand>
</feature>
<gene>
    <name evidence="10" type="primary">rnfB</name>
    <name evidence="14" type="ORF">H9Q76_09795</name>
</gene>
<dbReference type="Pfam" id="PF04060">
    <property type="entry name" value="FeS"/>
    <property type="match status" value="1"/>
</dbReference>
<comment type="function">
    <text evidence="10">Part of a membrane-bound complex that couples electron transfer with translocation of ions across the membrane.</text>
</comment>
<dbReference type="GO" id="GO:0046872">
    <property type="term" value="F:metal ion binding"/>
    <property type="evidence" value="ECO:0007669"/>
    <property type="project" value="UniProtKB-KW"/>
</dbReference>
<dbReference type="Gene3D" id="1.10.15.40">
    <property type="entry name" value="Electron transport complex subunit B, putative Fe-S cluster"/>
    <property type="match status" value="1"/>
</dbReference>
<keyword evidence="8 10" id="KW-0411">Iron-sulfur</keyword>
<dbReference type="GO" id="GO:0022900">
    <property type="term" value="P:electron transport chain"/>
    <property type="evidence" value="ECO:0007669"/>
    <property type="project" value="UniProtKB-UniRule"/>
</dbReference>
<evidence type="ECO:0000256" key="7">
    <source>
        <dbReference type="ARBA" id="ARBA00023004"/>
    </source>
</evidence>
<proteinExistence type="inferred from homology"/>
<comment type="cofactor">
    <cofactor evidence="10">
        <name>[4Fe-4S] cluster</name>
        <dbReference type="ChEBI" id="CHEBI:49883"/>
    </cofactor>
    <text evidence="10">Binds 3 [4Fe-4S] clusters.</text>
</comment>
<dbReference type="GO" id="GO:0005886">
    <property type="term" value="C:plasma membrane"/>
    <property type="evidence" value="ECO:0007669"/>
    <property type="project" value="UniProtKB-SubCell"/>
</dbReference>
<feature type="binding site" evidence="10">
    <location>
        <position position="152"/>
    </location>
    <ligand>
        <name>[4Fe-4S] cluster</name>
        <dbReference type="ChEBI" id="CHEBI:49883"/>
        <label>3</label>
    </ligand>
</feature>
<keyword evidence="9 10" id="KW-0472">Membrane</keyword>
<dbReference type="HAMAP" id="MF_00463">
    <property type="entry name" value="RsxB_RnfB"/>
    <property type="match status" value="1"/>
</dbReference>
<feature type="binding site" evidence="10">
    <location>
        <position position="181"/>
    </location>
    <ligand>
        <name>[4Fe-4S] cluster</name>
        <dbReference type="ChEBI" id="CHEBI:49883"/>
        <label>2</label>
    </ligand>
</feature>
<feature type="domain" description="4Fe-4S ferredoxin-type" evidence="12">
    <location>
        <begin position="162"/>
        <end position="191"/>
    </location>
</feature>
<feature type="binding site" evidence="10">
    <location>
        <position position="174"/>
    </location>
    <ligand>
        <name>[4Fe-4S] cluster</name>
        <dbReference type="ChEBI" id="CHEBI:49883"/>
        <label>3</label>
    </ligand>
</feature>
<feature type="domain" description="4Fe-4S ferredoxin-type" evidence="12">
    <location>
        <begin position="207"/>
        <end position="235"/>
    </location>
</feature>
<dbReference type="GO" id="GO:0009055">
    <property type="term" value="F:electron transfer activity"/>
    <property type="evidence" value="ECO:0007669"/>
    <property type="project" value="InterPro"/>
</dbReference>
<keyword evidence="4 10" id="KW-0677">Repeat</keyword>
<dbReference type="Proteomes" id="UP000515819">
    <property type="component" value="Chromosome"/>
</dbReference>
<dbReference type="Pfam" id="PF00037">
    <property type="entry name" value="Fer4"/>
    <property type="match status" value="1"/>
</dbReference>
<evidence type="ECO:0000256" key="6">
    <source>
        <dbReference type="ARBA" id="ARBA00022982"/>
    </source>
</evidence>
<dbReference type="InterPro" id="IPR007202">
    <property type="entry name" value="4Fe-4S_dom"/>
</dbReference>
<keyword evidence="11" id="KW-0812">Transmembrane</keyword>
<dbReference type="GO" id="GO:0051539">
    <property type="term" value="F:4 iron, 4 sulfur cluster binding"/>
    <property type="evidence" value="ECO:0007669"/>
    <property type="project" value="UniProtKB-UniRule"/>
</dbReference>
<reference evidence="14 15" key="1">
    <citation type="submission" date="2020-08" db="EMBL/GenBank/DDBJ databases">
        <authorList>
            <person name="Liu C."/>
            <person name="Sun Q."/>
        </authorList>
    </citation>
    <scope>NUCLEOTIDE SEQUENCE [LARGE SCALE GENOMIC DNA]</scope>
    <source>
        <strain evidence="14 15">NSJ-4</strain>
    </source>
</reference>
<dbReference type="PROSITE" id="PS00198">
    <property type="entry name" value="4FE4S_FER_1"/>
    <property type="match status" value="3"/>
</dbReference>
<dbReference type="PANTHER" id="PTHR43560:SF1">
    <property type="entry name" value="ION-TRANSLOCATING OXIDOREDUCTASE COMPLEX SUBUNIT B"/>
    <property type="match status" value="1"/>
</dbReference>
<feature type="binding site" evidence="10">
    <location>
        <position position="53"/>
    </location>
    <ligand>
        <name>[4Fe-4S] cluster</name>
        <dbReference type="ChEBI" id="CHEBI:49883"/>
        <label>1</label>
    </ligand>
</feature>
<keyword evidence="2 10" id="KW-0004">4Fe-4S</keyword>
<keyword evidence="7 10" id="KW-0408">Iron</keyword>
<dbReference type="SUPFAM" id="SSF54862">
    <property type="entry name" value="4Fe-4S ferredoxins"/>
    <property type="match status" value="1"/>
</dbReference>
<organism evidence="14 15">
    <name type="scientific">Wujia chipingensis</name>
    <dbReference type="NCBI Taxonomy" id="2763670"/>
    <lineage>
        <taxon>Bacteria</taxon>
        <taxon>Bacillati</taxon>
        <taxon>Bacillota</taxon>
        <taxon>Clostridia</taxon>
        <taxon>Lachnospirales</taxon>
        <taxon>Lachnospiraceae</taxon>
        <taxon>Wujia</taxon>
    </lineage>
</organism>
<feature type="transmembrane region" description="Helical" evidence="11">
    <location>
        <begin position="6"/>
        <end position="26"/>
    </location>
</feature>
<evidence type="ECO:0000256" key="3">
    <source>
        <dbReference type="ARBA" id="ARBA00022723"/>
    </source>
</evidence>
<dbReference type="EC" id="7.-.-.-" evidence="10"/>
<feature type="binding site" evidence="10">
    <location>
        <position position="171"/>
    </location>
    <ligand>
        <name>[4Fe-4S] cluster</name>
        <dbReference type="ChEBI" id="CHEBI:49883"/>
        <label>3</label>
    </ligand>
</feature>
<dbReference type="Gene3D" id="3.30.70.20">
    <property type="match status" value="2"/>
</dbReference>
<feature type="domain" description="4Fe-4S" evidence="13">
    <location>
        <begin position="33"/>
        <end position="92"/>
    </location>
</feature>
<accession>A0A7G9FKE7</accession>
<evidence type="ECO:0000313" key="15">
    <source>
        <dbReference type="Proteomes" id="UP000515819"/>
    </source>
</evidence>
<evidence type="ECO:0000259" key="13">
    <source>
        <dbReference type="PROSITE" id="PS51656"/>
    </source>
</evidence>
<comment type="similarity">
    <text evidence="10">Belongs to the 4Fe4S bacterial-type ferredoxin family. RnfB subfamily.</text>
</comment>
<evidence type="ECO:0000259" key="12">
    <source>
        <dbReference type="PROSITE" id="PS51379"/>
    </source>
</evidence>
<evidence type="ECO:0000256" key="2">
    <source>
        <dbReference type="ARBA" id="ARBA00022485"/>
    </source>
</evidence>
<keyword evidence="11" id="KW-1133">Transmembrane helix</keyword>
<dbReference type="InterPro" id="IPR017900">
    <property type="entry name" value="4Fe4S_Fe_S_CS"/>
</dbReference>
<dbReference type="RefSeq" id="WP_249321025.1">
    <property type="nucleotide sequence ID" value="NZ_CP060632.1"/>
</dbReference>
<dbReference type="PANTHER" id="PTHR43560">
    <property type="entry name" value="ION-TRANSLOCATING OXIDOREDUCTASE COMPLEX SUBUNIT B"/>
    <property type="match status" value="1"/>
</dbReference>
<keyword evidence="1 10" id="KW-0813">Transport</keyword>
<dbReference type="KEGG" id="wcp:H9Q76_09795"/>
<dbReference type="AlphaFoldDB" id="A0A7G9FKE7"/>
<evidence type="ECO:0000256" key="1">
    <source>
        <dbReference type="ARBA" id="ARBA00022448"/>
    </source>
</evidence>
<dbReference type="PROSITE" id="PS51656">
    <property type="entry name" value="4FE4S"/>
    <property type="match status" value="1"/>
</dbReference>
<sequence length="261" mass="26633">MGASILYAAAVIGIVGILAGILLGVASEKFKVKVDEKEIKVREALPGNNCGGCGYPGCDGLAAAIAKGEAKPDACPVGGEAVAKKIVEIVGGEIDSVRHVAHVKCAGTCEKAKDAYDYVGPEDCQIAANAPGGGPKGCSFGCLGYGSCKRACQFDAISIVDGVAVVDKDKCKSCGQCVLACPRHIIEMVPEDAGAIVECNSKEFGKDVKAVCSAGCIGCGLCQRNCPQGAITVKDHLAVVDYAKCTGCGTCKEKCPVKIIK</sequence>
<feature type="binding site" evidence="10">
    <location>
        <position position="142"/>
    </location>
    <ligand>
        <name>[4Fe-4S] cluster</name>
        <dbReference type="ChEBI" id="CHEBI:49883"/>
        <label>2</label>
    </ligand>
</feature>
<dbReference type="InterPro" id="IPR050395">
    <property type="entry name" value="4Fe4S_Ferredoxin_RnfB"/>
</dbReference>
<evidence type="ECO:0000256" key="5">
    <source>
        <dbReference type="ARBA" id="ARBA00022967"/>
    </source>
</evidence>
<evidence type="ECO:0000256" key="11">
    <source>
        <dbReference type="SAM" id="Phobius"/>
    </source>
</evidence>
<evidence type="ECO:0000256" key="10">
    <source>
        <dbReference type="HAMAP-Rule" id="MF_00463"/>
    </source>
</evidence>
<comment type="caution">
    <text evidence="10">Lacks conserved residue(s) required for the propagation of feature annotation.</text>
</comment>
<evidence type="ECO:0000313" key="14">
    <source>
        <dbReference type="EMBL" id="QNL99028.1"/>
    </source>
</evidence>
<dbReference type="PROSITE" id="PS51379">
    <property type="entry name" value="4FE4S_FER_2"/>
    <property type="match status" value="3"/>
</dbReference>